<dbReference type="AlphaFoldDB" id="A0A6J6S473"/>
<dbReference type="HAMAP" id="MF_00148">
    <property type="entry name" value="UDG"/>
    <property type="match status" value="1"/>
</dbReference>
<dbReference type="GO" id="GO:0097510">
    <property type="term" value="P:base-excision repair, AP site formation via deaminated base removal"/>
    <property type="evidence" value="ECO:0007669"/>
    <property type="project" value="TreeGrafter"/>
</dbReference>
<protein>
    <submittedName>
        <fullName evidence="6">Unannotated protein</fullName>
    </submittedName>
</protein>
<accession>A0A6J6S473</accession>
<sequence>MLYEILPAQWKKAMPKSEDILQNIELLEPYIPAREYIFKAFELSIDDIKICIIGQDPYPNPEHAMGLAFSVPEGVEKLPPTLRNILKELESDVGVQLSGGDLSVLSTRGVFLLNRVLTTQPGQSQGHNQIGWQEFTSEVVKYLAEKKIVFILWGKSAGELAPFIPDDQLIVGVHPSPLSVYRGFYGSKPFSTANEKLRKMGVTEIDWKI</sequence>
<dbReference type="InterPro" id="IPR018085">
    <property type="entry name" value="Ura-DNA_Glyclase_AS"/>
</dbReference>
<proteinExistence type="inferred from homology"/>
<keyword evidence="4" id="KW-0234">DNA repair</keyword>
<dbReference type="PANTHER" id="PTHR11264">
    <property type="entry name" value="URACIL-DNA GLYCOSYLASE"/>
    <property type="match status" value="1"/>
</dbReference>
<feature type="domain" description="Uracil-DNA glycosylase-like" evidence="5">
    <location>
        <begin position="40"/>
        <end position="197"/>
    </location>
</feature>
<evidence type="ECO:0000256" key="1">
    <source>
        <dbReference type="ARBA" id="ARBA00008184"/>
    </source>
</evidence>
<keyword evidence="3" id="KW-0378">Hydrolase</keyword>
<organism evidence="6">
    <name type="scientific">freshwater metagenome</name>
    <dbReference type="NCBI Taxonomy" id="449393"/>
    <lineage>
        <taxon>unclassified sequences</taxon>
        <taxon>metagenomes</taxon>
        <taxon>ecological metagenomes</taxon>
    </lineage>
</organism>
<dbReference type="SMART" id="SM00986">
    <property type="entry name" value="UDG"/>
    <property type="match status" value="1"/>
</dbReference>
<dbReference type="EMBL" id="CAEZYV010000007">
    <property type="protein sequence ID" value="CAB4729503.1"/>
    <property type="molecule type" value="Genomic_DNA"/>
</dbReference>
<dbReference type="SUPFAM" id="SSF52141">
    <property type="entry name" value="Uracil-DNA glycosylase-like"/>
    <property type="match status" value="1"/>
</dbReference>
<dbReference type="InterPro" id="IPR002043">
    <property type="entry name" value="UDG_fam1"/>
</dbReference>
<dbReference type="Gene3D" id="3.40.470.10">
    <property type="entry name" value="Uracil-DNA glycosylase-like domain"/>
    <property type="match status" value="1"/>
</dbReference>
<dbReference type="CDD" id="cd10027">
    <property type="entry name" value="UDG-F1-like"/>
    <property type="match status" value="1"/>
</dbReference>
<dbReference type="GO" id="GO:0004844">
    <property type="term" value="F:uracil DNA N-glycosylase activity"/>
    <property type="evidence" value="ECO:0007669"/>
    <property type="project" value="InterPro"/>
</dbReference>
<dbReference type="SMART" id="SM00987">
    <property type="entry name" value="UreE_C"/>
    <property type="match status" value="1"/>
</dbReference>
<dbReference type="PANTHER" id="PTHR11264:SF0">
    <property type="entry name" value="URACIL-DNA GLYCOSYLASE"/>
    <property type="match status" value="1"/>
</dbReference>
<evidence type="ECO:0000256" key="4">
    <source>
        <dbReference type="ARBA" id="ARBA00023204"/>
    </source>
</evidence>
<dbReference type="NCBIfam" id="NF003592">
    <property type="entry name" value="PRK05254.1-5"/>
    <property type="match status" value="1"/>
</dbReference>
<dbReference type="NCBIfam" id="NF003588">
    <property type="entry name" value="PRK05254.1-1"/>
    <property type="match status" value="1"/>
</dbReference>
<evidence type="ECO:0000256" key="2">
    <source>
        <dbReference type="ARBA" id="ARBA00022763"/>
    </source>
</evidence>
<comment type="similarity">
    <text evidence="1">Belongs to the uracil-DNA glycosylase (UDG) superfamily. UNG family.</text>
</comment>
<name>A0A6J6S473_9ZZZZ</name>
<evidence type="ECO:0000313" key="6">
    <source>
        <dbReference type="EMBL" id="CAB4729503.1"/>
    </source>
</evidence>
<dbReference type="PROSITE" id="PS00130">
    <property type="entry name" value="U_DNA_GLYCOSYLASE"/>
    <property type="match status" value="1"/>
</dbReference>
<dbReference type="Pfam" id="PF03167">
    <property type="entry name" value="UDG"/>
    <property type="match status" value="1"/>
</dbReference>
<gene>
    <name evidence="6" type="ORF">UFOPK2788_00095</name>
</gene>
<keyword evidence="2" id="KW-0227">DNA damage</keyword>
<reference evidence="6" key="1">
    <citation type="submission" date="2020-05" db="EMBL/GenBank/DDBJ databases">
        <authorList>
            <person name="Chiriac C."/>
            <person name="Salcher M."/>
            <person name="Ghai R."/>
            <person name="Kavagutti S V."/>
        </authorList>
    </citation>
    <scope>NUCLEOTIDE SEQUENCE</scope>
</reference>
<evidence type="ECO:0000259" key="5">
    <source>
        <dbReference type="SMART" id="SM00986"/>
    </source>
</evidence>
<dbReference type="InterPro" id="IPR005122">
    <property type="entry name" value="Uracil-DNA_glycosylase-like"/>
</dbReference>
<evidence type="ECO:0000256" key="3">
    <source>
        <dbReference type="ARBA" id="ARBA00022801"/>
    </source>
</evidence>
<dbReference type="InterPro" id="IPR036895">
    <property type="entry name" value="Uracil-DNA_glycosylase-like_sf"/>
</dbReference>